<organism evidence="5 6">
    <name type="scientific">Pan troglodytes</name>
    <name type="common">Chimpanzee</name>
    <dbReference type="NCBI Taxonomy" id="9598"/>
    <lineage>
        <taxon>Eukaryota</taxon>
        <taxon>Metazoa</taxon>
        <taxon>Chordata</taxon>
        <taxon>Craniata</taxon>
        <taxon>Vertebrata</taxon>
        <taxon>Euteleostomi</taxon>
        <taxon>Mammalia</taxon>
        <taxon>Eutheria</taxon>
        <taxon>Euarchontoglires</taxon>
        <taxon>Primates</taxon>
        <taxon>Haplorrhini</taxon>
        <taxon>Catarrhini</taxon>
        <taxon>Hominidae</taxon>
        <taxon>Pan</taxon>
    </lineage>
</organism>
<gene>
    <name evidence="5" type="ORF">CK820_G0033601</name>
</gene>
<protein>
    <submittedName>
        <fullName evidence="5">TP53BP1 isoform 9</fullName>
    </submittedName>
</protein>
<dbReference type="GO" id="GO:0005634">
    <property type="term" value="C:nucleus"/>
    <property type="evidence" value="ECO:0007669"/>
    <property type="project" value="UniProtKB-SubCell"/>
</dbReference>
<keyword evidence="2" id="KW-0227">DNA damage</keyword>
<evidence type="ECO:0000256" key="3">
    <source>
        <dbReference type="ARBA" id="ARBA00023242"/>
    </source>
</evidence>
<proteinExistence type="predicted"/>
<reference evidence="5 6" key="1">
    <citation type="submission" date="2017-12" db="EMBL/GenBank/DDBJ databases">
        <title>High-resolution comparative analysis of great ape genomes.</title>
        <authorList>
            <person name="Pollen A."/>
            <person name="Hastie A."/>
            <person name="Hormozdiari F."/>
            <person name="Dougherty M."/>
            <person name="Liu R."/>
            <person name="Chaisson M."/>
            <person name="Hoppe E."/>
            <person name="Hill C."/>
            <person name="Pang A."/>
            <person name="Hillier L."/>
            <person name="Baker C."/>
            <person name="Armstrong J."/>
            <person name="Shendure J."/>
            <person name="Paten B."/>
            <person name="Wilson R."/>
            <person name="Chao H."/>
            <person name="Schneider V."/>
            <person name="Ventura M."/>
            <person name="Kronenberg Z."/>
            <person name="Murali S."/>
            <person name="Gordon D."/>
            <person name="Cantsilieris S."/>
            <person name="Munson K."/>
            <person name="Nelson B."/>
            <person name="Raja A."/>
            <person name="Underwood J."/>
            <person name="Diekhans M."/>
            <person name="Fiddes I."/>
            <person name="Haussler D."/>
            <person name="Eichler E."/>
        </authorList>
    </citation>
    <scope>NUCLEOTIDE SEQUENCE [LARGE SCALE GENOMIC DNA]</scope>
    <source>
        <strain evidence="5">Yerkes chimp pedigree #C0471</strain>
    </source>
</reference>
<dbReference type="InterPro" id="IPR047252">
    <property type="entry name" value="TP53BP1-like"/>
</dbReference>
<name>A0A2J8QEF7_PANTR</name>
<comment type="subcellular location">
    <subcellularLocation>
        <location evidence="1">Nucleus</location>
    </subcellularLocation>
</comment>
<dbReference type="PANTHER" id="PTHR15321">
    <property type="entry name" value="TUMOR SUPPRESSOR P53-BINDING PROTEIN 1"/>
    <property type="match status" value="1"/>
</dbReference>
<dbReference type="InterPro" id="IPR036420">
    <property type="entry name" value="BRCT_dom_sf"/>
</dbReference>
<evidence type="ECO:0000256" key="1">
    <source>
        <dbReference type="ARBA" id="ARBA00004123"/>
    </source>
</evidence>
<dbReference type="SUPFAM" id="SSF52113">
    <property type="entry name" value="BRCT domain"/>
    <property type="match status" value="1"/>
</dbReference>
<accession>A0A2J8QEF7</accession>
<dbReference type="Proteomes" id="UP000236370">
    <property type="component" value="Unassembled WGS sequence"/>
</dbReference>
<dbReference type="CDD" id="cd17745">
    <property type="entry name" value="BRCT_p53bp1_rpt1"/>
    <property type="match status" value="1"/>
</dbReference>
<dbReference type="EMBL" id="NBAG03000046">
    <property type="protein sequence ID" value="PNI94655.1"/>
    <property type="molecule type" value="Genomic_DNA"/>
</dbReference>
<evidence type="ECO:0000256" key="4">
    <source>
        <dbReference type="SAM" id="MobiDB-lite"/>
    </source>
</evidence>
<dbReference type="InterPro" id="IPR047249">
    <property type="entry name" value="BRCT_p53bp1-like_rpt1"/>
</dbReference>
<evidence type="ECO:0000256" key="2">
    <source>
        <dbReference type="ARBA" id="ARBA00022763"/>
    </source>
</evidence>
<feature type="non-terminal residue" evidence="5">
    <location>
        <position position="1"/>
    </location>
</feature>
<sequence length="148" mass="16366">TGEPSALEEQRGPLPLNKTLFLGYAFLLTMATTSDKLASRSKLPDGPTGSSEEEEAYCNHPSQSGLNALPSSPFAFYGHLLEQTHVEEFLEIPPFNKQYTESQLRAGAGYILEDFNEAQCNTAYQCLLIADQHCRTRKYFLCLASGIP</sequence>
<evidence type="ECO:0000313" key="5">
    <source>
        <dbReference type="EMBL" id="PNI94655.1"/>
    </source>
</evidence>
<dbReference type="GO" id="GO:0006974">
    <property type="term" value="P:DNA damage response"/>
    <property type="evidence" value="ECO:0007669"/>
    <property type="project" value="UniProtKB-KW"/>
</dbReference>
<dbReference type="Gene3D" id="3.40.50.10190">
    <property type="entry name" value="BRCT domain"/>
    <property type="match status" value="1"/>
</dbReference>
<feature type="non-terminal residue" evidence="5">
    <location>
        <position position="148"/>
    </location>
</feature>
<evidence type="ECO:0000313" key="6">
    <source>
        <dbReference type="Proteomes" id="UP000236370"/>
    </source>
</evidence>
<dbReference type="PANTHER" id="PTHR15321:SF3">
    <property type="entry name" value="TP53-BINDING PROTEIN 1"/>
    <property type="match status" value="1"/>
</dbReference>
<comment type="caution">
    <text evidence="5">The sequence shown here is derived from an EMBL/GenBank/DDBJ whole genome shotgun (WGS) entry which is preliminary data.</text>
</comment>
<keyword evidence="3" id="KW-0539">Nucleus</keyword>
<feature type="region of interest" description="Disordered" evidence="4">
    <location>
        <begin position="37"/>
        <end position="64"/>
    </location>
</feature>
<dbReference type="AlphaFoldDB" id="A0A2J8QEF7"/>